<evidence type="ECO:0000256" key="1">
    <source>
        <dbReference type="SAM" id="MobiDB-lite"/>
    </source>
</evidence>
<evidence type="ECO:0008006" key="4">
    <source>
        <dbReference type="Google" id="ProtNLM"/>
    </source>
</evidence>
<feature type="compositionally biased region" description="Polar residues" evidence="1">
    <location>
        <begin position="95"/>
        <end position="104"/>
    </location>
</feature>
<organism evidence="2 3">
    <name type="scientific">Selenomonas ruminantium</name>
    <dbReference type="NCBI Taxonomy" id="971"/>
    <lineage>
        <taxon>Bacteria</taxon>
        <taxon>Bacillati</taxon>
        <taxon>Bacillota</taxon>
        <taxon>Negativicutes</taxon>
        <taxon>Selenomonadales</taxon>
        <taxon>Selenomonadaceae</taxon>
        <taxon>Selenomonas</taxon>
    </lineage>
</organism>
<name>A0A927WIM9_SELRU</name>
<dbReference type="EMBL" id="SVCA01000007">
    <property type="protein sequence ID" value="MBE6085461.1"/>
    <property type="molecule type" value="Genomic_DNA"/>
</dbReference>
<proteinExistence type="predicted"/>
<protein>
    <recommendedName>
        <fullName evidence="4">Virulence protein</fullName>
    </recommendedName>
</protein>
<dbReference type="RefSeq" id="WP_303669550.1">
    <property type="nucleotide sequence ID" value="NZ_SVCA01000007.1"/>
</dbReference>
<evidence type="ECO:0000313" key="2">
    <source>
        <dbReference type="EMBL" id="MBE6085461.1"/>
    </source>
</evidence>
<gene>
    <name evidence="2" type="ORF">E7203_08440</name>
</gene>
<evidence type="ECO:0000313" key="3">
    <source>
        <dbReference type="Proteomes" id="UP000772151"/>
    </source>
</evidence>
<sequence>MEVKYNVTGARRKEMVSVVSAALGGWTPKYMLMPSCSYQVGDFEITKDGTLIFSGRTDTEMVEDVLEALEQAGFEFEAHEDLPEGEELTEKEESVPTTEKTTAPNAEETLDSLSISLPRESFTDAALENLDHLLEGKGSLIKKAFGIEEAKYITTDDSITFNWLHGEVTPEKAKAAQDFIGKLCEMARTQKRVNAKTKAVDNEKYAFRCFLLRLGLIGAEYKTTRKILMANLSGNASFKSGQKEEAAESDETTEA</sequence>
<dbReference type="Proteomes" id="UP000772151">
    <property type="component" value="Unassembled WGS sequence"/>
</dbReference>
<feature type="region of interest" description="Disordered" evidence="1">
    <location>
        <begin position="78"/>
        <end position="107"/>
    </location>
</feature>
<accession>A0A927WIM9</accession>
<reference evidence="2" key="1">
    <citation type="submission" date="2019-04" db="EMBL/GenBank/DDBJ databases">
        <title>Evolution of Biomass-Degrading Anaerobic Consortia Revealed by Metagenomics.</title>
        <authorList>
            <person name="Peng X."/>
        </authorList>
    </citation>
    <scope>NUCLEOTIDE SEQUENCE</scope>
    <source>
        <strain evidence="2">SIG242</strain>
    </source>
</reference>
<dbReference type="AlphaFoldDB" id="A0A927WIM9"/>
<comment type="caution">
    <text evidence="2">The sequence shown here is derived from an EMBL/GenBank/DDBJ whole genome shotgun (WGS) entry which is preliminary data.</text>
</comment>